<evidence type="ECO:0000313" key="9">
    <source>
        <dbReference type="EMBL" id="OAZ10581.1"/>
    </source>
</evidence>
<keyword evidence="4" id="KW-1003">Cell membrane</keyword>
<feature type="transmembrane region" description="Helical" evidence="8">
    <location>
        <begin position="62"/>
        <end position="87"/>
    </location>
</feature>
<comment type="similarity">
    <text evidence="2">Belongs to the auxin efflux carrier (TC 2.A.69) family.</text>
</comment>
<name>A0A853L2S2_9PROT</name>
<dbReference type="InterPro" id="IPR038770">
    <property type="entry name" value="Na+/solute_symporter_sf"/>
</dbReference>
<dbReference type="Proteomes" id="UP000094009">
    <property type="component" value="Unassembled WGS sequence"/>
</dbReference>
<protein>
    <submittedName>
        <fullName evidence="9">Transporter</fullName>
    </submittedName>
</protein>
<gene>
    <name evidence="9" type="ORF">TH4_10205</name>
</gene>
<proteinExistence type="inferred from homology"/>
<feature type="transmembrane region" description="Helical" evidence="8">
    <location>
        <begin position="253"/>
        <end position="272"/>
    </location>
</feature>
<keyword evidence="3" id="KW-0813">Transport</keyword>
<evidence type="ECO:0000256" key="7">
    <source>
        <dbReference type="ARBA" id="ARBA00023136"/>
    </source>
</evidence>
<evidence type="ECO:0000256" key="4">
    <source>
        <dbReference type="ARBA" id="ARBA00022475"/>
    </source>
</evidence>
<keyword evidence="6 8" id="KW-1133">Transmembrane helix</keyword>
<evidence type="ECO:0000313" key="10">
    <source>
        <dbReference type="Proteomes" id="UP000094009"/>
    </source>
</evidence>
<feature type="transmembrane region" description="Helical" evidence="8">
    <location>
        <begin position="284"/>
        <end position="304"/>
    </location>
</feature>
<evidence type="ECO:0000256" key="1">
    <source>
        <dbReference type="ARBA" id="ARBA00004651"/>
    </source>
</evidence>
<feature type="transmembrane region" description="Helical" evidence="8">
    <location>
        <begin position="168"/>
        <end position="189"/>
    </location>
</feature>
<dbReference type="PANTHER" id="PTHR36838:SF4">
    <property type="entry name" value="AUXIN EFFLUX CARRIER FAMILY PROTEIN"/>
    <property type="match status" value="1"/>
</dbReference>
<comment type="subcellular location">
    <subcellularLocation>
        <location evidence="1">Cell membrane</location>
        <topology evidence="1">Multi-pass membrane protein</topology>
    </subcellularLocation>
</comment>
<comment type="caution">
    <text evidence="9">The sequence shown here is derived from an EMBL/GenBank/DDBJ whole genome shotgun (WGS) entry which is preliminary data.</text>
</comment>
<keyword evidence="5 8" id="KW-0812">Transmembrane</keyword>
<dbReference type="RefSeq" id="WP_064780935.1">
    <property type="nucleotide sequence ID" value="NZ_JPVZ01000003.1"/>
</dbReference>
<organism evidence="9 10">
    <name type="scientific">Thalassospira tepidiphila MCCC 1A03514</name>
    <dbReference type="NCBI Taxonomy" id="1177930"/>
    <lineage>
        <taxon>Bacteria</taxon>
        <taxon>Pseudomonadati</taxon>
        <taxon>Pseudomonadota</taxon>
        <taxon>Alphaproteobacteria</taxon>
        <taxon>Rhodospirillales</taxon>
        <taxon>Thalassospiraceae</taxon>
        <taxon>Thalassospira</taxon>
    </lineage>
</organism>
<evidence type="ECO:0000256" key="2">
    <source>
        <dbReference type="ARBA" id="ARBA00010145"/>
    </source>
</evidence>
<dbReference type="PANTHER" id="PTHR36838">
    <property type="entry name" value="AUXIN EFFLUX CARRIER FAMILY PROTEIN"/>
    <property type="match status" value="1"/>
</dbReference>
<dbReference type="AlphaFoldDB" id="A0A853L2S2"/>
<reference evidence="9 10" key="1">
    <citation type="submission" date="2014-07" db="EMBL/GenBank/DDBJ databases">
        <title>Draft genome sequence of Thalassospira tepidiphila 1-1B.</title>
        <authorList>
            <person name="Lai Q."/>
            <person name="Shao Z."/>
        </authorList>
    </citation>
    <scope>NUCLEOTIDE SEQUENCE [LARGE SCALE GENOMIC DNA]</scope>
    <source>
        <strain evidence="9 10">MCCC 1A03514</strain>
    </source>
</reference>
<dbReference type="Pfam" id="PF03547">
    <property type="entry name" value="Mem_trans"/>
    <property type="match status" value="1"/>
</dbReference>
<dbReference type="GO" id="GO:0005886">
    <property type="term" value="C:plasma membrane"/>
    <property type="evidence" value="ECO:0007669"/>
    <property type="project" value="UniProtKB-SubCell"/>
</dbReference>
<dbReference type="Gene3D" id="1.20.1530.20">
    <property type="match status" value="1"/>
</dbReference>
<evidence type="ECO:0000256" key="5">
    <source>
        <dbReference type="ARBA" id="ARBA00022692"/>
    </source>
</evidence>
<feature type="transmembrane region" description="Helical" evidence="8">
    <location>
        <begin position="195"/>
        <end position="217"/>
    </location>
</feature>
<evidence type="ECO:0000256" key="6">
    <source>
        <dbReference type="ARBA" id="ARBA00022989"/>
    </source>
</evidence>
<keyword evidence="7 8" id="KW-0472">Membrane</keyword>
<dbReference type="InterPro" id="IPR004776">
    <property type="entry name" value="Mem_transp_PIN-like"/>
</dbReference>
<accession>A0A853L2S2</accession>
<sequence>MLAILSALLPTFALIVVGYVLRERRFLPDSFWPGAEKLTYFITFPALLFSNTAKADLGSLPLLGIATAMLGTIAICTALILVVRPVLKVSAPTFSSLVQGAIRPNTYIGLAVAAALLGTHGLTVTALCVALVVPTVNVISVLACAHLGENDRKPGVLSLLRDVAKNPLLMACVLGSLFNVLGIGLPPIIGPFLEVLGRAALPIGLLAVGAGLDLSAARRAGFPVGVSSVGKLVLSPAIAAGLCLMLGLPDIELAAVVLYAALPCSASAYVLARLMGGDAQMMASIITVHTLLAIITMPVIAILTQAV</sequence>
<dbReference type="EMBL" id="JPVZ01000003">
    <property type="protein sequence ID" value="OAZ10581.1"/>
    <property type="molecule type" value="Genomic_DNA"/>
</dbReference>
<evidence type="ECO:0000256" key="3">
    <source>
        <dbReference type="ARBA" id="ARBA00022448"/>
    </source>
</evidence>
<dbReference type="GO" id="GO:0055085">
    <property type="term" value="P:transmembrane transport"/>
    <property type="evidence" value="ECO:0007669"/>
    <property type="project" value="InterPro"/>
</dbReference>
<evidence type="ECO:0000256" key="8">
    <source>
        <dbReference type="SAM" id="Phobius"/>
    </source>
</evidence>
<feature type="transmembrane region" description="Helical" evidence="8">
    <location>
        <begin position="38"/>
        <end position="55"/>
    </location>
</feature>
<feature type="transmembrane region" description="Helical" evidence="8">
    <location>
        <begin position="229"/>
        <end position="247"/>
    </location>
</feature>
<feature type="transmembrane region" description="Helical" evidence="8">
    <location>
        <begin position="107"/>
        <end position="133"/>
    </location>
</feature>